<reference evidence="7" key="1">
    <citation type="submission" date="2021-04" db="EMBL/GenBank/DDBJ databases">
        <title>Phycicoccus avicenniae sp. nov., a novel endophytic actinomycetes isolated from branch of Avicennia mariana.</title>
        <authorList>
            <person name="Tuo L."/>
        </authorList>
    </citation>
    <scope>NUCLEOTIDE SEQUENCE</scope>
    <source>
        <strain evidence="7">BSK3Z-2</strain>
    </source>
</reference>
<feature type="active site" evidence="4">
    <location>
        <position position="182"/>
    </location>
</feature>
<keyword evidence="8" id="KW-1185">Reference proteome</keyword>
<evidence type="ECO:0000256" key="4">
    <source>
        <dbReference type="PIRSR" id="PIRSR000103-1"/>
    </source>
</evidence>
<dbReference type="InterPro" id="IPR051265">
    <property type="entry name" value="HIBADH-related_NP60_sf"/>
</dbReference>
<dbReference type="SUPFAM" id="SSF51735">
    <property type="entry name" value="NAD(P)-binding Rossmann-fold domains"/>
    <property type="match status" value="1"/>
</dbReference>
<proteinExistence type="inferred from homology"/>
<dbReference type="PIRSF" id="PIRSF000103">
    <property type="entry name" value="HIBADH"/>
    <property type="match status" value="1"/>
</dbReference>
<dbReference type="InterPro" id="IPR013328">
    <property type="entry name" value="6PGD_dom2"/>
</dbReference>
<dbReference type="InterPro" id="IPR036291">
    <property type="entry name" value="NAD(P)-bd_dom_sf"/>
</dbReference>
<dbReference type="InterPro" id="IPR008927">
    <property type="entry name" value="6-PGluconate_DH-like_C_sf"/>
</dbReference>
<feature type="domain" description="3-hydroxyisobutyrate dehydrogenase-like NAD-binding" evidence="6">
    <location>
        <begin position="176"/>
        <end position="293"/>
    </location>
</feature>
<dbReference type="PANTHER" id="PTHR43580:SF2">
    <property type="entry name" value="CYTOKINE-LIKE NUCLEAR FACTOR N-PAC"/>
    <property type="match status" value="1"/>
</dbReference>
<evidence type="ECO:0000256" key="2">
    <source>
        <dbReference type="ARBA" id="ARBA00023002"/>
    </source>
</evidence>
<dbReference type="Pfam" id="PF03446">
    <property type="entry name" value="NAD_binding_2"/>
    <property type="match status" value="1"/>
</dbReference>
<protein>
    <submittedName>
        <fullName evidence="7">NAD(P)-dependent oxidoreductase</fullName>
    </submittedName>
</protein>
<evidence type="ECO:0000259" key="5">
    <source>
        <dbReference type="Pfam" id="PF03446"/>
    </source>
</evidence>
<dbReference type="InterPro" id="IPR029154">
    <property type="entry name" value="HIBADH-like_NADP-bd"/>
</dbReference>
<dbReference type="GO" id="GO:0050661">
    <property type="term" value="F:NADP binding"/>
    <property type="evidence" value="ECO:0007669"/>
    <property type="project" value="InterPro"/>
</dbReference>
<dbReference type="EMBL" id="JAGSNF010000001">
    <property type="protein sequence ID" value="MBR7741951.1"/>
    <property type="molecule type" value="Genomic_DNA"/>
</dbReference>
<evidence type="ECO:0000313" key="8">
    <source>
        <dbReference type="Proteomes" id="UP000677016"/>
    </source>
</evidence>
<accession>A0A941HZ80</accession>
<keyword evidence="3" id="KW-0520">NAD</keyword>
<dbReference type="Gene3D" id="3.40.50.720">
    <property type="entry name" value="NAD(P)-binding Rossmann-like Domain"/>
    <property type="match status" value="1"/>
</dbReference>
<dbReference type="InterPro" id="IPR006115">
    <property type="entry name" value="6PGDH_NADP-bd"/>
</dbReference>
<name>A0A941HZ80_9MICO</name>
<dbReference type="Gene3D" id="1.10.1040.10">
    <property type="entry name" value="N-(1-d-carboxylethyl)-l-norvaline Dehydrogenase, domain 2"/>
    <property type="match status" value="1"/>
</dbReference>
<dbReference type="AlphaFoldDB" id="A0A941HZ80"/>
<dbReference type="RefSeq" id="WP_211601104.1">
    <property type="nucleotide sequence ID" value="NZ_JAGSNF010000001.1"/>
</dbReference>
<organism evidence="7 8">
    <name type="scientific">Phycicoccus avicenniae</name>
    <dbReference type="NCBI Taxonomy" id="2828860"/>
    <lineage>
        <taxon>Bacteria</taxon>
        <taxon>Bacillati</taxon>
        <taxon>Actinomycetota</taxon>
        <taxon>Actinomycetes</taxon>
        <taxon>Micrococcales</taxon>
        <taxon>Intrasporangiaceae</taxon>
        <taxon>Phycicoccus</taxon>
    </lineage>
</organism>
<evidence type="ECO:0000313" key="7">
    <source>
        <dbReference type="EMBL" id="MBR7741951.1"/>
    </source>
</evidence>
<dbReference type="Proteomes" id="UP000677016">
    <property type="component" value="Unassembled WGS sequence"/>
</dbReference>
<feature type="domain" description="6-phosphogluconate dehydrogenase NADP-binding" evidence="5">
    <location>
        <begin position="19"/>
        <end position="172"/>
    </location>
</feature>
<evidence type="ECO:0000256" key="3">
    <source>
        <dbReference type="ARBA" id="ARBA00023027"/>
    </source>
</evidence>
<dbReference type="Pfam" id="PF14833">
    <property type="entry name" value="NAD_binding_11"/>
    <property type="match status" value="1"/>
</dbReference>
<keyword evidence="2" id="KW-0560">Oxidoreductase</keyword>
<dbReference type="InterPro" id="IPR015815">
    <property type="entry name" value="HIBADH-related"/>
</dbReference>
<comment type="similarity">
    <text evidence="1">Belongs to the HIBADH-related family.</text>
</comment>
<sequence length="298" mass="30091">MVRRSAGADATSWKETSMQVAVLGTGIMGSGMARSLLREGHEVRAWNRSADRAAPLADDGAVVAASVGEAVAGSDVVLTMLFDADAAVDVGREVVETLAPEGVWLQCGTVGVDGARRVAEVGGDRVLDAPVLGTRGPAEDGALVVLLSGPAALRERVAPVLGAVGSRTVVAGDAVGAASALKLACNAWVALLTAGTGQSLALAESLGVDPRLFLEAIEGGPVDSPYARLKGGAMLEEDWATPSFALDGVRKDLGLMVEAAGPAGVPTVLLDAVRATFDAASERGHGGEDMAAVRAAFD</sequence>
<dbReference type="PANTHER" id="PTHR43580">
    <property type="entry name" value="OXIDOREDUCTASE GLYR1-RELATED"/>
    <property type="match status" value="1"/>
</dbReference>
<dbReference type="SUPFAM" id="SSF48179">
    <property type="entry name" value="6-phosphogluconate dehydrogenase C-terminal domain-like"/>
    <property type="match status" value="1"/>
</dbReference>
<dbReference type="GO" id="GO:0016491">
    <property type="term" value="F:oxidoreductase activity"/>
    <property type="evidence" value="ECO:0007669"/>
    <property type="project" value="UniProtKB-KW"/>
</dbReference>
<gene>
    <name evidence="7" type="ORF">KC207_01425</name>
</gene>
<dbReference type="GO" id="GO:0051287">
    <property type="term" value="F:NAD binding"/>
    <property type="evidence" value="ECO:0007669"/>
    <property type="project" value="InterPro"/>
</dbReference>
<comment type="caution">
    <text evidence="7">The sequence shown here is derived from an EMBL/GenBank/DDBJ whole genome shotgun (WGS) entry which is preliminary data.</text>
</comment>
<evidence type="ECO:0000256" key="1">
    <source>
        <dbReference type="ARBA" id="ARBA00009080"/>
    </source>
</evidence>
<evidence type="ECO:0000259" key="6">
    <source>
        <dbReference type="Pfam" id="PF14833"/>
    </source>
</evidence>